<name>A0A6J6C4L0_9ZZZZ</name>
<accession>A0A6J6C4L0</accession>
<dbReference type="EMBL" id="CAEZSL010000091">
    <property type="protein sequence ID" value="CAB4545473.1"/>
    <property type="molecule type" value="Genomic_DNA"/>
</dbReference>
<dbReference type="SUPFAM" id="SSF88659">
    <property type="entry name" value="Sigma3 and sigma4 domains of RNA polymerase sigma factors"/>
    <property type="match status" value="1"/>
</dbReference>
<dbReference type="InterPro" id="IPR013324">
    <property type="entry name" value="RNA_pol_sigma_r3/r4-like"/>
</dbReference>
<sequence length="204" mass="23251">MDRKNPINSYIIEFETAVQRKLMRLNIVALQDQMDAVRYCTQWLLNHLDKMDAYSPVQLASATTKHRVIEFIRQQKQQAAERARGTDGEYVSNARLENLSRADQQGVDEATFVPSAEDQYFSNPDPETLEAIANVLTPKQNEVFLGRVFSGKTVTEVAHDLKAKPNQITKCYKSAQQRLQLAVINNPEGFGIEAWQIDKHIRAM</sequence>
<reference evidence="1" key="1">
    <citation type="submission" date="2020-05" db="EMBL/GenBank/DDBJ databases">
        <authorList>
            <person name="Chiriac C."/>
            <person name="Salcher M."/>
            <person name="Ghai R."/>
            <person name="Kavagutti S V."/>
        </authorList>
    </citation>
    <scope>NUCLEOTIDE SEQUENCE</scope>
</reference>
<dbReference type="AlphaFoldDB" id="A0A6J6C4L0"/>
<proteinExistence type="predicted"/>
<protein>
    <submittedName>
        <fullName evidence="1">Unannotated protein</fullName>
    </submittedName>
</protein>
<dbReference type="InterPro" id="IPR036388">
    <property type="entry name" value="WH-like_DNA-bd_sf"/>
</dbReference>
<gene>
    <name evidence="1" type="ORF">UFOPK1421_00923</name>
</gene>
<evidence type="ECO:0000313" key="1">
    <source>
        <dbReference type="EMBL" id="CAB4545473.1"/>
    </source>
</evidence>
<dbReference type="Gene3D" id="1.10.10.10">
    <property type="entry name" value="Winged helix-like DNA-binding domain superfamily/Winged helix DNA-binding domain"/>
    <property type="match status" value="1"/>
</dbReference>
<organism evidence="1">
    <name type="scientific">freshwater metagenome</name>
    <dbReference type="NCBI Taxonomy" id="449393"/>
    <lineage>
        <taxon>unclassified sequences</taxon>
        <taxon>metagenomes</taxon>
        <taxon>ecological metagenomes</taxon>
    </lineage>
</organism>